<dbReference type="PANTHER" id="PTHR41259:SF1">
    <property type="entry name" value="DOUBLE-STRAND BREAK REPAIR RAD50 ATPASE, PUTATIVE-RELATED"/>
    <property type="match status" value="1"/>
</dbReference>
<sequence length="929" mass="108021">MHIKNLYIRDFGIYRNVNLNNISSEIVVIGGNNRAGKSTLLNLLRYFPYGFSKATDIPPCSVEYGVECEFLDENNKKITAKINGYAKPHIYNESTYEKIGDIYDEVDSFTYKELFTISLDELKNAEGADEKLQAVLLGAGLKDAIFIPKIISQFEKEAEKIGGKNGNPKTKLFKESFNEISEGIVLKDRAINEVTQYNKCEEKLKSVENSIIEFEDQIGTIEDEILLMEILMANYETYKEIEKLTVVMENEQNKKTYDYIEEKKINLEACLNLKDEYSEAIDKYEKAAINFFKGKEFQETKLKVFDMYGKEIRDKELIIAGLTQKIENYRETLKNCKVKKQEILIDIVDVNVDWSDDFTKILEINTEEIPYIELCENVDELKNIENKINDKKTYIEELEEKYTGLRNNSKLDSNFMKYIAIIVVFLILGFIVYNQNKVFGALIGISGIVVTSIYIITSSSHRFNGEDVNSVETELNNKKRELIGLEKTRGNLAEITNNYKHILKLSLDVPSSSIKSYFVLVRNLKNKVLHLKYEVDNMCEMEESINIELENLLKFLLKFNAWIEIESIRRSNKLIENSEYYFSKLEDLSLILCEYEKLSEIKTSKRIIEEKIKNQIKLKVEGEILSKLNETIEECKIYNKYKDEKNKYENLIYRLMHALSMERIKKILLKEDKNIELVDAFNNMVHNYMSVDEVEKNAYKLKAKLEENIEFLNKLKDEKITLKQEIKNLYSSEDIIKAHNKIEKGRHKLKGIAMEYAINRAAEFMLKYLQKDFMDNAEKTILKGTGDFLSNITNGEIKQILAGDDLTKVDFKTIDKNGILKDSSKELSRGTKEQLFLSVRLSRISEIHSKLPIIIDDSLVNFDSRHLYNSIKLINDMSKHNQIFFLTCHPEVIQTIYKINKKAQFFKLEEGNFYLNTANQLINHLSLDT</sequence>
<protein>
    <submittedName>
        <fullName evidence="4">Uncharacterized protein YhaN</fullName>
    </submittedName>
</protein>
<keyword evidence="2" id="KW-1133">Transmembrane helix</keyword>
<dbReference type="InterPro" id="IPR038734">
    <property type="entry name" value="YhaN_AAA"/>
</dbReference>
<feature type="coiled-coil region" evidence="1">
    <location>
        <begin position="381"/>
        <end position="408"/>
    </location>
</feature>
<name>A0A1W1XKZ9_9CLOT</name>
<feature type="coiled-coil region" evidence="1">
    <location>
        <begin position="695"/>
        <end position="732"/>
    </location>
</feature>
<feature type="coiled-coil region" evidence="1">
    <location>
        <begin position="197"/>
        <end position="224"/>
    </location>
</feature>
<evidence type="ECO:0000313" key="4">
    <source>
        <dbReference type="EMBL" id="SMC24484.1"/>
    </source>
</evidence>
<dbReference type="STRING" id="1121291.SAMN02745134_02179"/>
<dbReference type="SUPFAM" id="SSF52540">
    <property type="entry name" value="P-loop containing nucleoside triphosphate hydrolases"/>
    <property type="match status" value="1"/>
</dbReference>
<evidence type="ECO:0000256" key="1">
    <source>
        <dbReference type="SAM" id="Coils"/>
    </source>
</evidence>
<gene>
    <name evidence="4" type="ORF">SAMN02745134_02179</name>
</gene>
<dbReference type="Gene3D" id="3.40.50.300">
    <property type="entry name" value="P-loop containing nucleotide triphosphate hydrolases"/>
    <property type="match status" value="2"/>
</dbReference>
<dbReference type="GO" id="GO:0006302">
    <property type="term" value="P:double-strand break repair"/>
    <property type="evidence" value="ECO:0007669"/>
    <property type="project" value="InterPro"/>
</dbReference>
<dbReference type="PANTHER" id="PTHR41259">
    <property type="entry name" value="DOUBLE-STRAND BREAK REPAIR RAD50 ATPASE, PUTATIVE-RELATED"/>
    <property type="match status" value="1"/>
</dbReference>
<accession>A0A1W1XKZ9</accession>
<organism evidence="4 5">
    <name type="scientific">Clostridium acidisoli DSM 12555</name>
    <dbReference type="NCBI Taxonomy" id="1121291"/>
    <lineage>
        <taxon>Bacteria</taxon>
        <taxon>Bacillati</taxon>
        <taxon>Bacillota</taxon>
        <taxon>Clostridia</taxon>
        <taxon>Eubacteriales</taxon>
        <taxon>Clostridiaceae</taxon>
        <taxon>Clostridium</taxon>
    </lineage>
</organism>
<dbReference type="RefSeq" id="WP_084116000.1">
    <property type="nucleotide sequence ID" value="NZ_FWXH01000007.1"/>
</dbReference>
<keyword evidence="1" id="KW-0175">Coiled coil</keyword>
<feature type="domain" description="YhaN AAA" evidence="3">
    <location>
        <begin position="1"/>
        <end position="55"/>
    </location>
</feature>
<dbReference type="EMBL" id="FWXH01000007">
    <property type="protein sequence ID" value="SMC24484.1"/>
    <property type="molecule type" value="Genomic_DNA"/>
</dbReference>
<feature type="coiled-coil region" evidence="1">
    <location>
        <begin position="312"/>
        <end position="339"/>
    </location>
</feature>
<dbReference type="AlphaFoldDB" id="A0A1W1XKZ9"/>
<keyword evidence="2" id="KW-0812">Transmembrane</keyword>
<evidence type="ECO:0000256" key="2">
    <source>
        <dbReference type="SAM" id="Phobius"/>
    </source>
</evidence>
<dbReference type="Pfam" id="PF13514">
    <property type="entry name" value="AAA_27"/>
    <property type="match status" value="1"/>
</dbReference>
<keyword evidence="2" id="KW-0472">Membrane</keyword>
<dbReference type="InterPro" id="IPR027417">
    <property type="entry name" value="P-loop_NTPase"/>
</dbReference>
<dbReference type="Proteomes" id="UP000192468">
    <property type="component" value="Unassembled WGS sequence"/>
</dbReference>
<keyword evidence="5" id="KW-1185">Reference proteome</keyword>
<feature type="transmembrane region" description="Helical" evidence="2">
    <location>
        <begin position="415"/>
        <end position="433"/>
    </location>
</feature>
<evidence type="ECO:0000259" key="3">
    <source>
        <dbReference type="Pfam" id="PF13514"/>
    </source>
</evidence>
<proteinExistence type="predicted"/>
<feature type="transmembrane region" description="Helical" evidence="2">
    <location>
        <begin position="439"/>
        <end position="457"/>
    </location>
</feature>
<dbReference type="GO" id="GO:0016887">
    <property type="term" value="F:ATP hydrolysis activity"/>
    <property type="evidence" value="ECO:0007669"/>
    <property type="project" value="InterPro"/>
</dbReference>
<reference evidence="4 5" key="1">
    <citation type="submission" date="2017-04" db="EMBL/GenBank/DDBJ databases">
        <authorList>
            <person name="Afonso C.L."/>
            <person name="Miller P.J."/>
            <person name="Scott M.A."/>
            <person name="Spackman E."/>
            <person name="Goraichik I."/>
            <person name="Dimitrov K.M."/>
            <person name="Suarez D.L."/>
            <person name="Swayne D.E."/>
        </authorList>
    </citation>
    <scope>NUCLEOTIDE SEQUENCE [LARGE SCALE GENOMIC DNA]</scope>
    <source>
        <strain evidence="4 5">DSM 12555</strain>
    </source>
</reference>
<dbReference type="OrthoDB" id="9764467at2"/>
<evidence type="ECO:0000313" key="5">
    <source>
        <dbReference type="Proteomes" id="UP000192468"/>
    </source>
</evidence>